<dbReference type="Pfam" id="PF08245">
    <property type="entry name" value="Mur_ligase_M"/>
    <property type="match status" value="1"/>
</dbReference>
<dbReference type="GO" id="GO:0005524">
    <property type="term" value="F:ATP binding"/>
    <property type="evidence" value="ECO:0007669"/>
    <property type="project" value="UniProtKB-UniRule"/>
</dbReference>
<dbReference type="RefSeq" id="WP_069189444.1">
    <property type="nucleotide sequence ID" value="NZ_FLYE01000044.1"/>
</dbReference>
<dbReference type="OrthoDB" id="9801978at2"/>
<dbReference type="Gene3D" id="3.40.1390.10">
    <property type="entry name" value="MurE/MurF, N-terminal domain"/>
    <property type="match status" value="1"/>
</dbReference>
<feature type="domain" description="Mur ligase C-terminal" evidence="13">
    <location>
        <begin position="335"/>
        <end position="444"/>
    </location>
</feature>
<dbReference type="InterPro" id="IPR035911">
    <property type="entry name" value="MurE/MurF_N"/>
</dbReference>
<dbReference type="EC" id="6.3.2.10" evidence="10 11"/>
<dbReference type="GO" id="GO:0047480">
    <property type="term" value="F:UDP-N-acetylmuramoyl-tripeptide-D-alanyl-D-alanine ligase activity"/>
    <property type="evidence" value="ECO:0007669"/>
    <property type="project" value="UniProtKB-UniRule"/>
</dbReference>
<evidence type="ECO:0000256" key="10">
    <source>
        <dbReference type="HAMAP-Rule" id="MF_02019"/>
    </source>
</evidence>
<feature type="domain" description="Mur ligase central" evidence="14">
    <location>
        <begin position="109"/>
        <end position="299"/>
    </location>
</feature>
<keyword evidence="2 10" id="KW-0436">Ligase</keyword>
<gene>
    <name evidence="10" type="primary">murF</name>
    <name evidence="15" type="ORF">MTBPR1_50170</name>
</gene>
<comment type="catalytic activity">
    <reaction evidence="10 11">
        <text>D-alanyl-D-alanine + UDP-N-acetyl-alpha-D-muramoyl-L-alanyl-gamma-D-glutamyl-meso-2,6-diaminopimelate + ATP = UDP-N-acetyl-alpha-D-muramoyl-L-alanyl-gamma-D-glutamyl-meso-2,6-diaminopimeloyl-D-alanyl-D-alanine + ADP + phosphate + H(+)</text>
        <dbReference type="Rhea" id="RHEA:28374"/>
        <dbReference type="ChEBI" id="CHEBI:15378"/>
        <dbReference type="ChEBI" id="CHEBI:30616"/>
        <dbReference type="ChEBI" id="CHEBI:43474"/>
        <dbReference type="ChEBI" id="CHEBI:57822"/>
        <dbReference type="ChEBI" id="CHEBI:61386"/>
        <dbReference type="ChEBI" id="CHEBI:83905"/>
        <dbReference type="ChEBI" id="CHEBI:456216"/>
        <dbReference type="EC" id="6.3.2.10"/>
    </reaction>
</comment>
<evidence type="ECO:0000256" key="4">
    <source>
        <dbReference type="ARBA" id="ARBA00022741"/>
    </source>
</evidence>
<comment type="function">
    <text evidence="10 11">Involved in cell wall formation. Catalyzes the final step in the synthesis of UDP-N-acetylmuramoyl-pentapeptide, the precursor of murein.</text>
</comment>
<evidence type="ECO:0000256" key="7">
    <source>
        <dbReference type="ARBA" id="ARBA00022984"/>
    </source>
</evidence>
<comment type="subcellular location">
    <subcellularLocation>
        <location evidence="10 11">Cytoplasm</location>
    </subcellularLocation>
</comment>
<dbReference type="GO" id="GO:0051301">
    <property type="term" value="P:cell division"/>
    <property type="evidence" value="ECO:0007669"/>
    <property type="project" value="UniProtKB-KW"/>
</dbReference>
<comment type="pathway">
    <text evidence="10 11">Cell wall biogenesis; peptidoglycan biosynthesis.</text>
</comment>
<dbReference type="STRING" id="1867952.MTBPR1_50170"/>
<evidence type="ECO:0000259" key="13">
    <source>
        <dbReference type="Pfam" id="PF02875"/>
    </source>
</evidence>
<evidence type="ECO:0000313" key="15">
    <source>
        <dbReference type="EMBL" id="SCA57414.1"/>
    </source>
</evidence>
<sequence>MADILWTAQEAALATDGTPFGDWECTGISIDSRNIEKGDLFIALKGPSFDGHKFVRNALKAGAAAAIVSQVPNDCREDENLLLVKDTTKALEDLGYVARSRSDAKIVAVTGSVGKTGVKEALASVLSKQGKTHATLGNLNNHFGLPLTLARMARDCDFAVLELGMNHAGELSVLSEMAEPDVAVITTIAPAHLENFKSIADIADAKCEIFTGLKKGGCAVINADNEFHSRMMQSSIKHGAGNIYSFGQDHGDFTVIKAEKNQNGSGTHIKADLHGKLIDYTIAHDGTHWVSNSLAVLASVCALDGDIEKAAHDLAHLTQLKGRGAVHNVDLSGGSIRIIDESYNANDASMRAALDVLSHQEGRRIAVLGDMLELGPDEIAIHHGLIDACENIDLVFTCGPLMKHLHDALAQNKRGAHATSADHLAPLVLQAVQPGDVISIKSSRGSRTDLVLDALLDLQPNRT</sequence>
<dbReference type="Pfam" id="PF01225">
    <property type="entry name" value="Mur_ligase"/>
    <property type="match status" value="1"/>
</dbReference>
<evidence type="ECO:0000256" key="3">
    <source>
        <dbReference type="ARBA" id="ARBA00022618"/>
    </source>
</evidence>
<comment type="similarity">
    <text evidence="10">Belongs to the MurCDEF family. MurF subfamily.</text>
</comment>
<dbReference type="GO" id="GO:0009252">
    <property type="term" value="P:peptidoglycan biosynthetic process"/>
    <property type="evidence" value="ECO:0007669"/>
    <property type="project" value="UniProtKB-UniRule"/>
</dbReference>
<feature type="domain" description="Mur ligase N-terminal catalytic" evidence="12">
    <location>
        <begin position="26"/>
        <end position="78"/>
    </location>
</feature>
<dbReference type="Pfam" id="PF02875">
    <property type="entry name" value="Mur_ligase_C"/>
    <property type="match status" value="1"/>
</dbReference>
<keyword evidence="7 10" id="KW-0573">Peptidoglycan synthesis</keyword>
<dbReference type="NCBIfam" id="TIGR01143">
    <property type="entry name" value="murF"/>
    <property type="match status" value="1"/>
</dbReference>
<keyword evidence="6 10" id="KW-0133">Cell shape</keyword>
<keyword evidence="8 10" id="KW-0131">Cell cycle</keyword>
<dbReference type="GO" id="GO:0008360">
    <property type="term" value="P:regulation of cell shape"/>
    <property type="evidence" value="ECO:0007669"/>
    <property type="project" value="UniProtKB-KW"/>
</dbReference>
<accession>A0A1C3RJE2</accession>
<proteinExistence type="inferred from homology"/>
<dbReference type="InterPro" id="IPR036615">
    <property type="entry name" value="Mur_ligase_C_dom_sf"/>
</dbReference>
<dbReference type="InterPro" id="IPR036565">
    <property type="entry name" value="Mur-like_cat_sf"/>
</dbReference>
<dbReference type="InterPro" id="IPR013221">
    <property type="entry name" value="Mur_ligase_cen"/>
</dbReference>
<dbReference type="Proteomes" id="UP000231658">
    <property type="component" value="Unassembled WGS sequence"/>
</dbReference>
<dbReference type="AlphaFoldDB" id="A0A1C3RJE2"/>
<keyword evidence="16" id="KW-1185">Reference proteome</keyword>
<dbReference type="Gene3D" id="3.40.1190.10">
    <property type="entry name" value="Mur-like, catalytic domain"/>
    <property type="match status" value="1"/>
</dbReference>
<dbReference type="GO" id="GO:0005737">
    <property type="term" value="C:cytoplasm"/>
    <property type="evidence" value="ECO:0007669"/>
    <property type="project" value="UniProtKB-SubCell"/>
</dbReference>
<evidence type="ECO:0000313" key="16">
    <source>
        <dbReference type="Proteomes" id="UP000231658"/>
    </source>
</evidence>
<reference evidence="15 16" key="1">
    <citation type="submission" date="2016-07" db="EMBL/GenBank/DDBJ databases">
        <authorList>
            <person name="Lefevre C.T."/>
        </authorList>
    </citation>
    <scope>NUCLEOTIDE SEQUENCE [LARGE SCALE GENOMIC DNA]</scope>
    <source>
        <strain evidence="15">PR1</strain>
    </source>
</reference>
<dbReference type="GO" id="GO:0008766">
    <property type="term" value="F:UDP-N-acetylmuramoylalanyl-D-glutamyl-2,6-diaminopimelate-D-alanyl-D-alanine ligase activity"/>
    <property type="evidence" value="ECO:0007669"/>
    <property type="project" value="RHEA"/>
</dbReference>
<dbReference type="EMBL" id="FLYE01000044">
    <property type="protein sequence ID" value="SCA57414.1"/>
    <property type="molecule type" value="Genomic_DNA"/>
</dbReference>
<evidence type="ECO:0000259" key="12">
    <source>
        <dbReference type="Pfam" id="PF01225"/>
    </source>
</evidence>
<organism evidence="15 16">
    <name type="scientific">Candidatus Terasakiella magnetica</name>
    <dbReference type="NCBI Taxonomy" id="1867952"/>
    <lineage>
        <taxon>Bacteria</taxon>
        <taxon>Pseudomonadati</taxon>
        <taxon>Pseudomonadota</taxon>
        <taxon>Alphaproteobacteria</taxon>
        <taxon>Rhodospirillales</taxon>
        <taxon>Terasakiellaceae</taxon>
        <taxon>Terasakiella</taxon>
    </lineage>
</organism>
<dbReference type="InterPro" id="IPR005863">
    <property type="entry name" value="UDP-N-AcMur_synth"/>
</dbReference>
<dbReference type="Gene3D" id="3.90.190.20">
    <property type="entry name" value="Mur ligase, C-terminal domain"/>
    <property type="match status" value="1"/>
</dbReference>
<dbReference type="GO" id="GO:0071555">
    <property type="term" value="P:cell wall organization"/>
    <property type="evidence" value="ECO:0007669"/>
    <property type="project" value="UniProtKB-KW"/>
</dbReference>
<dbReference type="HAMAP" id="MF_02019">
    <property type="entry name" value="MurF"/>
    <property type="match status" value="1"/>
</dbReference>
<keyword evidence="1 10" id="KW-0963">Cytoplasm</keyword>
<dbReference type="PANTHER" id="PTHR43024:SF1">
    <property type="entry name" value="UDP-N-ACETYLMURAMOYL-TRIPEPTIDE--D-ALANYL-D-ALANINE LIGASE"/>
    <property type="match status" value="1"/>
</dbReference>
<dbReference type="PANTHER" id="PTHR43024">
    <property type="entry name" value="UDP-N-ACETYLMURAMOYL-TRIPEPTIDE--D-ALANYL-D-ALANINE LIGASE"/>
    <property type="match status" value="1"/>
</dbReference>
<evidence type="ECO:0000256" key="9">
    <source>
        <dbReference type="ARBA" id="ARBA00023316"/>
    </source>
</evidence>
<protein>
    <recommendedName>
        <fullName evidence="10 11">UDP-N-acetylmuramoyl-tripeptide--D-alanyl-D-alanine ligase</fullName>
        <ecNumber evidence="10 11">6.3.2.10</ecNumber>
    </recommendedName>
    <alternativeName>
        <fullName evidence="10">D-alanyl-D-alanine-adding enzyme</fullName>
    </alternativeName>
</protein>
<evidence type="ECO:0000256" key="8">
    <source>
        <dbReference type="ARBA" id="ARBA00023306"/>
    </source>
</evidence>
<comment type="caution">
    <text evidence="10">Lacks conserved residue(s) required for the propagation of feature annotation.</text>
</comment>
<dbReference type="UniPathway" id="UPA00219"/>
<keyword evidence="4 10" id="KW-0547">Nucleotide-binding</keyword>
<name>A0A1C3RJE2_9PROT</name>
<evidence type="ECO:0000259" key="14">
    <source>
        <dbReference type="Pfam" id="PF08245"/>
    </source>
</evidence>
<evidence type="ECO:0000256" key="1">
    <source>
        <dbReference type="ARBA" id="ARBA00022490"/>
    </source>
</evidence>
<keyword evidence="3 10" id="KW-0132">Cell division</keyword>
<dbReference type="SUPFAM" id="SSF53244">
    <property type="entry name" value="MurD-like peptide ligases, peptide-binding domain"/>
    <property type="match status" value="1"/>
</dbReference>
<dbReference type="InterPro" id="IPR000713">
    <property type="entry name" value="Mur_ligase_N"/>
</dbReference>
<dbReference type="SUPFAM" id="SSF63418">
    <property type="entry name" value="MurE/MurF N-terminal domain"/>
    <property type="match status" value="1"/>
</dbReference>
<keyword evidence="5 10" id="KW-0067">ATP-binding</keyword>
<evidence type="ECO:0000256" key="6">
    <source>
        <dbReference type="ARBA" id="ARBA00022960"/>
    </source>
</evidence>
<dbReference type="SUPFAM" id="SSF53623">
    <property type="entry name" value="MurD-like peptide ligases, catalytic domain"/>
    <property type="match status" value="1"/>
</dbReference>
<dbReference type="InterPro" id="IPR004101">
    <property type="entry name" value="Mur_ligase_C"/>
</dbReference>
<evidence type="ECO:0000256" key="11">
    <source>
        <dbReference type="RuleBase" id="RU004136"/>
    </source>
</evidence>
<keyword evidence="9 10" id="KW-0961">Cell wall biogenesis/degradation</keyword>
<dbReference type="InterPro" id="IPR051046">
    <property type="entry name" value="MurCDEF_CellWall_CoF430Synth"/>
</dbReference>
<evidence type="ECO:0000256" key="5">
    <source>
        <dbReference type="ARBA" id="ARBA00022840"/>
    </source>
</evidence>
<evidence type="ECO:0000256" key="2">
    <source>
        <dbReference type="ARBA" id="ARBA00022598"/>
    </source>
</evidence>